<evidence type="ECO:0000259" key="10">
    <source>
        <dbReference type="PROSITE" id="PS50109"/>
    </source>
</evidence>
<dbReference type="PROSITE" id="PS50110">
    <property type="entry name" value="RESPONSE_REGULATORY"/>
    <property type="match status" value="1"/>
</dbReference>
<dbReference type="SUPFAM" id="SSF55874">
    <property type="entry name" value="ATPase domain of HSP90 chaperone/DNA topoisomerase II/histidine kinase"/>
    <property type="match status" value="1"/>
</dbReference>
<dbReference type="CDD" id="cd00082">
    <property type="entry name" value="HisKA"/>
    <property type="match status" value="1"/>
</dbReference>
<dbReference type="CDD" id="cd00156">
    <property type="entry name" value="REC"/>
    <property type="match status" value="1"/>
</dbReference>
<feature type="modified residue" description="4-aspartylphosphate" evidence="9">
    <location>
        <position position="58"/>
    </location>
</feature>
<dbReference type="PROSITE" id="PS50113">
    <property type="entry name" value="PAC"/>
    <property type="match status" value="1"/>
</dbReference>
<dbReference type="InterPro" id="IPR003594">
    <property type="entry name" value="HATPase_dom"/>
</dbReference>
<keyword evidence="6 14" id="KW-0418">Kinase</keyword>
<protein>
    <recommendedName>
        <fullName evidence="2">histidine kinase</fullName>
        <ecNumber evidence="2">2.7.13.3</ecNumber>
    </recommendedName>
</protein>
<sequence>MNNVTKVLIVDDDEDDYLLTSDYLRDIPGSQFALEWANSYSSALEKLKTSNPQIAFVDFFLGAKTGLDLIEEVHAIGLSTPMVLLTGRGDRKVDEEATKRGAVDYLVKRDLNAEKLERCIRYALERAATLNTLRESERRYRSLFNQLREMIFLASPSGEFLYVNPNGSELLGYTPEDFTQKRMPELFESTERYAIFSSILDQFGEIEDFEVALLTSQGEKRYCTIYASVQSDGFGVRQIQGIVHDITARKKAERDTLLTEKLAATARLVRTLAHEVRNPLTNINLSADELLTGMEDDTLLMYPQIIKRNSQRINDLISELLNSSRQAEINLADFSIHQILDETLALAMDRVQLKNITLQKDYGEDCFVKVDKEKIKIAILNIIVNAIEAMEPEIGILHVQNHVAGDFCYVTIEDNGSGIPAENLGRLFEPYFTSKNNGIGLGLAATLSIVQSHKARIDVESEVGVGTAFTISFPLAGTEAEDF</sequence>
<dbReference type="Proteomes" id="UP000239590">
    <property type="component" value="Unassembled WGS sequence"/>
</dbReference>
<proteinExistence type="predicted"/>
<comment type="caution">
    <text evidence="14">The sequence shown here is derived from an EMBL/GenBank/DDBJ whole genome shotgun (WGS) entry which is preliminary data.</text>
</comment>
<dbReference type="Gene3D" id="3.30.450.20">
    <property type="entry name" value="PAS domain"/>
    <property type="match status" value="1"/>
</dbReference>
<dbReference type="Pfam" id="PF00072">
    <property type="entry name" value="Response_reg"/>
    <property type="match status" value="1"/>
</dbReference>
<dbReference type="PROSITE" id="PS50112">
    <property type="entry name" value="PAS"/>
    <property type="match status" value="1"/>
</dbReference>
<dbReference type="InterPro" id="IPR005467">
    <property type="entry name" value="His_kinase_dom"/>
</dbReference>
<dbReference type="GO" id="GO:0000155">
    <property type="term" value="F:phosphorelay sensor kinase activity"/>
    <property type="evidence" value="ECO:0007669"/>
    <property type="project" value="InterPro"/>
</dbReference>
<dbReference type="SUPFAM" id="SSF52172">
    <property type="entry name" value="CheY-like"/>
    <property type="match status" value="1"/>
</dbReference>
<dbReference type="SMART" id="SM00388">
    <property type="entry name" value="HisKA"/>
    <property type="match status" value="1"/>
</dbReference>
<dbReference type="Pfam" id="PF00989">
    <property type="entry name" value="PAS"/>
    <property type="match status" value="1"/>
</dbReference>
<dbReference type="Gene3D" id="3.30.565.10">
    <property type="entry name" value="Histidine kinase-like ATPase, C-terminal domain"/>
    <property type="match status" value="1"/>
</dbReference>
<evidence type="ECO:0000256" key="5">
    <source>
        <dbReference type="ARBA" id="ARBA00022741"/>
    </source>
</evidence>
<dbReference type="Gene3D" id="3.40.50.2300">
    <property type="match status" value="1"/>
</dbReference>
<dbReference type="OrthoDB" id="9806995at2"/>
<feature type="domain" description="PAS" evidence="12">
    <location>
        <begin position="136"/>
        <end position="188"/>
    </location>
</feature>
<dbReference type="PANTHER" id="PTHR43065:SF10">
    <property type="entry name" value="PEROXIDE STRESS-ACTIVATED HISTIDINE KINASE MAK3"/>
    <property type="match status" value="1"/>
</dbReference>
<dbReference type="InterPro" id="IPR013767">
    <property type="entry name" value="PAS_fold"/>
</dbReference>
<dbReference type="InterPro" id="IPR003661">
    <property type="entry name" value="HisK_dim/P_dom"/>
</dbReference>
<keyword evidence="8" id="KW-0902">Two-component regulatory system</keyword>
<dbReference type="InterPro" id="IPR011006">
    <property type="entry name" value="CheY-like_superfamily"/>
</dbReference>
<keyword evidence="3 9" id="KW-0597">Phosphoprotein</keyword>
<evidence type="ECO:0000259" key="13">
    <source>
        <dbReference type="PROSITE" id="PS50113"/>
    </source>
</evidence>
<evidence type="ECO:0000256" key="2">
    <source>
        <dbReference type="ARBA" id="ARBA00012438"/>
    </source>
</evidence>
<dbReference type="AlphaFoldDB" id="A0A2S7IJ96"/>
<evidence type="ECO:0000256" key="3">
    <source>
        <dbReference type="ARBA" id="ARBA00022553"/>
    </source>
</evidence>
<dbReference type="Gene3D" id="1.10.287.130">
    <property type="match status" value="1"/>
</dbReference>
<gene>
    <name evidence="14" type="ORF">C5O19_17995</name>
</gene>
<dbReference type="PROSITE" id="PS50109">
    <property type="entry name" value="HIS_KIN"/>
    <property type="match status" value="1"/>
</dbReference>
<feature type="domain" description="Histidine kinase" evidence="10">
    <location>
        <begin position="271"/>
        <end position="477"/>
    </location>
</feature>
<organism evidence="14 15">
    <name type="scientific">Siphonobacter curvatus</name>
    <dbReference type="NCBI Taxonomy" id="2094562"/>
    <lineage>
        <taxon>Bacteria</taxon>
        <taxon>Pseudomonadati</taxon>
        <taxon>Bacteroidota</taxon>
        <taxon>Cytophagia</taxon>
        <taxon>Cytophagales</taxon>
        <taxon>Cytophagaceae</taxon>
        <taxon>Siphonobacter</taxon>
    </lineage>
</organism>
<dbReference type="InterPro" id="IPR036890">
    <property type="entry name" value="HATPase_C_sf"/>
</dbReference>
<evidence type="ECO:0000256" key="9">
    <source>
        <dbReference type="PROSITE-ProRule" id="PRU00169"/>
    </source>
</evidence>
<evidence type="ECO:0000313" key="14">
    <source>
        <dbReference type="EMBL" id="PQA56389.1"/>
    </source>
</evidence>
<dbReference type="InterPro" id="IPR035965">
    <property type="entry name" value="PAS-like_dom_sf"/>
</dbReference>
<dbReference type="InterPro" id="IPR000700">
    <property type="entry name" value="PAS-assoc_C"/>
</dbReference>
<dbReference type="PRINTS" id="PR00344">
    <property type="entry name" value="BCTRLSENSOR"/>
</dbReference>
<evidence type="ECO:0000256" key="1">
    <source>
        <dbReference type="ARBA" id="ARBA00000085"/>
    </source>
</evidence>
<dbReference type="SMART" id="SM00448">
    <property type="entry name" value="REC"/>
    <property type="match status" value="1"/>
</dbReference>
<dbReference type="SMART" id="SM00091">
    <property type="entry name" value="PAS"/>
    <property type="match status" value="1"/>
</dbReference>
<dbReference type="EC" id="2.7.13.3" evidence="2"/>
<feature type="domain" description="PAC" evidence="13">
    <location>
        <begin position="207"/>
        <end position="258"/>
    </location>
</feature>
<keyword evidence="15" id="KW-1185">Reference proteome</keyword>
<dbReference type="Pfam" id="PF00512">
    <property type="entry name" value="HisKA"/>
    <property type="match status" value="1"/>
</dbReference>
<comment type="catalytic activity">
    <reaction evidence="1">
        <text>ATP + protein L-histidine = ADP + protein N-phospho-L-histidine.</text>
        <dbReference type="EC" id="2.7.13.3"/>
    </reaction>
</comment>
<accession>A0A2S7IJ96</accession>
<dbReference type="InterPro" id="IPR036097">
    <property type="entry name" value="HisK_dim/P_sf"/>
</dbReference>
<dbReference type="GO" id="GO:0005524">
    <property type="term" value="F:ATP binding"/>
    <property type="evidence" value="ECO:0007669"/>
    <property type="project" value="UniProtKB-KW"/>
</dbReference>
<dbReference type="Pfam" id="PF02518">
    <property type="entry name" value="HATPase_c"/>
    <property type="match status" value="1"/>
</dbReference>
<keyword evidence="5" id="KW-0547">Nucleotide-binding</keyword>
<dbReference type="RefSeq" id="WP_104714921.1">
    <property type="nucleotide sequence ID" value="NZ_PTRA01000003.1"/>
</dbReference>
<keyword evidence="4" id="KW-0808">Transferase</keyword>
<name>A0A2S7IJ96_9BACT</name>
<evidence type="ECO:0000256" key="4">
    <source>
        <dbReference type="ARBA" id="ARBA00022679"/>
    </source>
</evidence>
<dbReference type="NCBIfam" id="TIGR00229">
    <property type="entry name" value="sensory_box"/>
    <property type="match status" value="1"/>
</dbReference>
<dbReference type="InterPro" id="IPR000014">
    <property type="entry name" value="PAS"/>
</dbReference>
<evidence type="ECO:0000256" key="7">
    <source>
        <dbReference type="ARBA" id="ARBA00022840"/>
    </source>
</evidence>
<dbReference type="CDD" id="cd00130">
    <property type="entry name" value="PAS"/>
    <property type="match status" value="1"/>
</dbReference>
<feature type="domain" description="Response regulatory" evidence="11">
    <location>
        <begin position="6"/>
        <end position="123"/>
    </location>
</feature>
<dbReference type="InterPro" id="IPR001789">
    <property type="entry name" value="Sig_transdc_resp-reg_receiver"/>
</dbReference>
<dbReference type="SMART" id="SM00387">
    <property type="entry name" value="HATPase_c"/>
    <property type="match status" value="1"/>
</dbReference>
<keyword evidence="7" id="KW-0067">ATP-binding</keyword>
<evidence type="ECO:0000256" key="6">
    <source>
        <dbReference type="ARBA" id="ARBA00022777"/>
    </source>
</evidence>
<evidence type="ECO:0000313" key="15">
    <source>
        <dbReference type="Proteomes" id="UP000239590"/>
    </source>
</evidence>
<dbReference type="PANTHER" id="PTHR43065">
    <property type="entry name" value="SENSOR HISTIDINE KINASE"/>
    <property type="match status" value="1"/>
</dbReference>
<dbReference type="SUPFAM" id="SSF47384">
    <property type="entry name" value="Homodimeric domain of signal transducing histidine kinase"/>
    <property type="match status" value="1"/>
</dbReference>
<dbReference type="InterPro" id="IPR004358">
    <property type="entry name" value="Sig_transdc_His_kin-like_C"/>
</dbReference>
<reference evidence="15" key="1">
    <citation type="submission" date="2018-02" db="EMBL/GenBank/DDBJ databases">
        <title>Genome sequencing of Solimonas sp. HR-BB.</title>
        <authorList>
            <person name="Lee Y."/>
            <person name="Jeon C.O."/>
        </authorList>
    </citation>
    <scope>NUCLEOTIDE SEQUENCE [LARGE SCALE GENOMIC DNA]</scope>
    <source>
        <strain evidence="15">HR-U</strain>
    </source>
</reference>
<dbReference type="SUPFAM" id="SSF55785">
    <property type="entry name" value="PYP-like sensor domain (PAS domain)"/>
    <property type="match status" value="1"/>
</dbReference>
<evidence type="ECO:0000259" key="11">
    <source>
        <dbReference type="PROSITE" id="PS50110"/>
    </source>
</evidence>
<evidence type="ECO:0000259" key="12">
    <source>
        <dbReference type="PROSITE" id="PS50112"/>
    </source>
</evidence>
<dbReference type="EMBL" id="PTRA01000003">
    <property type="protein sequence ID" value="PQA56389.1"/>
    <property type="molecule type" value="Genomic_DNA"/>
</dbReference>
<evidence type="ECO:0000256" key="8">
    <source>
        <dbReference type="ARBA" id="ARBA00023012"/>
    </source>
</evidence>